<dbReference type="PROSITE" id="PS50157">
    <property type="entry name" value="ZINC_FINGER_C2H2_2"/>
    <property type="match status" value="2"/>
</dbReference>
<comment type="caution">
    <text evidence="9">The sequence shown here is derived from an EMBL/GenBank/DDBJ whole genome shotgun (WGS) entry which is preliminary data.</text>
</comment>
<evidence type="ECO:0000256" key="2">
    <source>
        <dbReference type="ARBA" id="ARBA00022723"/>
    </source>
</evidence>
<evidence type="ECO:0000256" key="6">
    <source>
        <dbReference type="ARBA" id="ARBA00023242"/>
    </source>
</evidence>
<evidence type="ECO:0000256" key="4">
    <source>
        <dbReference type="ARBA" id="ARBA00022771"/>
    </source>
</evidence>
<dbReference type="PANTHER" id="PTHR23226">
    <property type="entry name" value="ZINC FINGER AND SCAN DOMAIN-CONTAINING"/>
    <property type="match status" value="1"/>
</dbReference>
<dbReference type="Pfam" id="PF00096">
    <property type="entry name" value="zf-C2H2"/>
    <property type="match status" value="1"/>
</dbReference>
<dbReference type="Proteomes" id="UP000583613">
    <property type="component" value="Unassembled WGS sequence"/>
</dbReference>
<dbReference type="InterPro" id="IPR036236">
    <property type="entry name" value="Znf_C2H2_sf"/>
</dbReference>
<dbReference type="GO" id="GO:0000981">
    <property type="term" value="F:DNA-binding transcription factor activity, RNA polymerase II-specific"/>
    <property type="evidence" value="ECO:0007669"/>
    <property type="project" value="TreeGrafter"/>
</dbReference>
<feature type="domain" description="C2H2-type" evidence="8">
    <location>
        <begin position="1"/>
        <end position="26"/>
    </location>
</feature>
<proteinExistence type="predicted"/>
<dbReference type="Gene3D" id="3.30.160.60">
    <property type="entry name" value="Classic Zinc Finger"/>
    <property type="match status" value="2"/>
</dbReference>
<dbReference type="GO" id="GO:0005634">
    <property type="term" value="C:nucleus"/>
    <property type="evidence" value="ECO:0007669"/>
    <property type="project" value="UniProtKB-SubCell"/>
</dbReference>
<evidence type="ECO:0000256" key="5">
    <source>
        <dbReference type="ARBA" id="ARBA00022833"/>
    </source>
</evidence>
<evidence type="ECO:0000313" key="9">
    <source>
        <dbReference type="EMBL" id="NXF96171.1"/>
    </source>
</evidence>
<dbReference type="OrthoDB" id="6077919at2759"/>
<keyword evidence="4 7" id="KW-0863">Zinc-finger</keyword>
<dbReference type="SUPFAM" id="SSF57667">
    <property type="entry name" value="beta-beta-alpha zinc fingers"/>
    <property type="match status" value="1"/>
</dbReference>
<keyword evidence="3" id="KW-0677">Repeat</keyword>
<reference evidence="9 10" key="1">
    <citation type="submission" date="2019-09" db="EMBL/GenBank/DDBJ databases">
        <title>Bird 10,000 Genomes (B10K) Project - Family phase.</title>
        <authorList>
            <person name="Zhang G."/>
        </authorList>
    </citation>
    <scope>NUCLEOTIDE SEQUENCE [LARGE SCALE GENOMIC DNA]</scope>
    <source>
        <strain evidence="9">B10K-DU-001-04</strain>
        <tissue evidence="9">Muscle</tissue>
    </source>
</reference>
<keyword evidence="5" id="KW-0862">Zinc</keyword>
<dbReference type="GO" id="GO:0008270">
    <property type="term" value="F:zinc ion binding"/>
    <property type="evidence" value="ECO:0007669"/>
    <property type="project" value="UniProtKB-KW"/>
</dbReference>
<name>A0A7K8XXV4_9PICI</name>
<sequence length="54" mass="6209">CSDCGKSFSVSCRFFRHCRVHTGEKPYCCAGCGKSFRWSKTLVTHWRIHTGEKP</sequence>
<protein>
    <submittedName>
        <fullName evidence="9">ZSC29 protein</fullName>
    </submittedName>
</protein>
<dbReference type="GO" id="GO:0000978">
    <property type="term" value="F:RNA polymerase II cis-regulatory region sequence-specific DNA binding"/>
    <property type="evidence" value="ECO:0007669"/>
    <property type="project" value="TreeGrafter"/>
</dbReference>
<dbReference type="PANTHER" id="PTHR23226:SF416">
    <property type="entry name" value="FI01424P"/>
    <property type="match status" value="1"/>
</dbReference>
<feature type="domain" description="C2H2-type" evidence="8">
    <location>
        <begin position="27"/>
        <end position="54"/>
    </location>
</feature>
<dbReference type="SMART" id="SM00355">
    <property type="entry name" value="ZnF_C2H2"/>
    <property type="match status" value="2"/>
</dbReference>
<evidence type="ECO:0000256" key="1">
    <source>
        <dbReference type="ARBA" id="ARBA00004123"/>
    </source>
</evidence>
<dbReference type="InterPro" id="IPR013087">
    <property type="entry name" value="Znf_C2H2_type"/>
</dbReference>
<evidence type="ECO:0000256" key="7">
    <source>
        <dbReference type="PROSITE-ProRule" id="PRU00042"/>
    </source>
</evidence>
<accession>A0A7K8XXV4</accession>
<feature type="non-terminal residue" evidence="9">
    <location>
        <position position="54"/>
    </location>
</feature>
<dbReference type="PROSITE" id="PS00028">
    <property type="entry name" value="ZINC_FINGER_C2H2_1"/>
    <property type="match status" value="2"/>
</dbReference>
<keyword evidence="2" id="KW-0479">Metal-binding</keyword>
<evidence type="ECO:0000256" key="3">
    <source>
        <dbReference type="ARBA" id="ARBA00022737"/>
    </source>
</evidence>
<organism evidence="9 10">
    <name type="scientific">Eubucco bourcierii</name>
    <name type="common">red-headed barbet</name>
    <dbReference type="NCBI Taxonomy" id="91767"/>
    <lineage>
        <taxon>Eukaryota</taxon>
        <taxon>Metazoa</taxon>
        <taxon>Chordata</taxon>
        <taxon>Craniata</taxon>
        <taxon>Vertebrata</taxon>
        <taxon>Euteleostomi</taxon>
        <taxon>Archelosauria</taxon>
        <taxon>Archosauria</taxon>
        <taxon>Dinosauria</taxon>
        <taxon>Saurischia</taxon>
        <taxon>Theropoda</taxon>
        <taxon>Coelurosauria</taxon>
        <taxon>Aves</taxon>
        <taxon>Neognathae</taxon>
        <taxon>Neoaves</taxon>
        <taxon>Telluraves</taxon>
        <taxon>Coraciimorphae</taxon>
        <taxon>Piciformes</taxon>
        <taxon>Ramphastidae</taxon>
        <taxon>Eubucco</taxon>
    </lineage>
</organism>
<gene>
    <name evidence="9" type="primary">Zscan29_2</name>
    <name evidence="9" type="ORF">EUBBOU_R10523</name>
</gene>
<evidence type="ECO:0000313" key="10">
    <source>
        <dbReference type="Proteomes" id="UP000583613"/>
    </source>
</evidence>
<evidence type="ECO:0000259" key="8">
    <source>
        <dbReference type="PROSITE" id="PS50157"/>
    </source>
</evidence>
<dbReference type="EMBL" id="VWZE01021575">
    <property type="protein sequence ID" value="NXF96171.1"/>
    <property type="molecule type" value="Genomic_DNA"/>
</dbReference>
<dbReference type="FunFam" id="3.30.160.60:FF:002343">
    <property type="entry name" value="Zinc finger protein 33A"/>
    <property type="match status" value="1"/>
</dbReference>
<comment type="subcellular location">
    <subcellularLocation>
        <location evidence="1">Nucleus</location>
    </subcellularLocation>
</comment>
<keyword evidence="6" id="KW-0539">Nucleus</keyword>
<feature type="non-terminal residue" evidence="9">
    <location>
        <position position="1"/>
    </location>
</feature>
<keyword evidence="10" id="KW-1185">Reference proteome</keyword>
<dbReference type="AlphaFoldDB" id="A0A7K8XXV4"/>